<sequence>MSFGHFGIDPRKPTYDIHCARQISIRIPHVTGSFQNKVSNNRKFNSYAQANSFSSTAPQKSSYINRNLFNKANDNVIFQFELIENMLQNFNRSPFHNVVEQTLIQMMHATNVIVWLNNRLHNMLSSPTRNISVNYNAGIVGLCFRTKQICATHTPGDHPSFNLAVDDADTSAIYIPLLVSNFKGETEIIGVAQIMRSNDWLPFEDSDEPTAEYFCQKFYHLSHLFYRDHDIQNILASVPYVSQITEIEQLLSKMFKCDSVEFWMMENCNGKTSKYQHGKGFQEENNRFITTLIKNGPIEQNLVDISKYKDFHLEPSSLLLSAIQKQINTFVVILKRKKNSFSQIESTFLSSLVPIFSPLFFRNCSLETCQNLEIDRSDDSKDLSLRLKALLEVAEILSGVLDIDVLIPTIMSRACSLLNTERCSLFLVDHEKQEMVSRFHGGLDKSIRLPMNRGIIGHTATTGEIVNITNAYEDPRFDKAVDKATGFITRTILTVPIYNNRGEIAGITEMINRLDGSAFDESDIKMLMAFNVFCGISLDNAKLYQSSLNLTRQLRGFVELTSALNKTKTVRDILEEILSNAKEVIHANRATIFLVNSDEELTSIVNIGNPIIHGTHFAEISAQKKEELIFSREDVTKELYLMNVSKQNSILQNELDDDNNGRNDSEDGDVKILSRVSSVLTHDSSLFESSRDKNELTKDDDFSPICDFPLISNEGKLVGVMELSCSWKILSEDIKLLDFFAVFATVSIEKSELEEIAKFGRIEQDLRKWLSPEERKSYEAVPVKLRIDPNDPVGCTAFTINFDAPAWEGIGHFKVVFAQFSSFGLLKEFKIQNETFYRFLNEISQTYKKVPYHNWRHAVDVTEFISYELRISKMDTKLSKFELLGLLTAAVCHDANHDGFTNVFNEKAETPLGILFKNQSVMETHHCSESISVLSKAENNIFKIFTPLEFKQMWTLIIDLILVTDMSKHFGFLKASNEEMDKGPLNMENEYHRSIVMKAILKCGDISNVSRPFELADRWCDVLCEEFFRQGDLEMTNGMEYTSPLNDREHLDKPKSQIGFYTFVCLPLYECCARAMPELIVNVNQVKSNLDTWKKASAEKAAAEAANN</sequence>
<feature type="binding site" evidence="6">
    <location>
        <position position="1005"/>
    </location>
    <ligand>
        <name>Zn(2+)</name>
        <dbReference type="ChEBI" id="CHEBI:29105"/>
        <label>1</label>
    </ligand>
</feature>
<dbReference type="Gene3D" id="1.10.1300.10">
    <property type="entry name" value="3'5'-cyclic nucleotide phosphodiesterase, catalytic domain"/>
    <property type="match status" value="1"/>
</dbReference>
<feature type="binding site" evidence="6">
    <location>
        <position position="857"/>
    </location>
    <ligand>
        <name>Zn(2+)</name>
        <dbReference type="ChEBI" id="CHEBI:29105"/>
        <label>1</label>
    </ligand>
</feature>
<keyword evidence="2 6" id="KW-0479">Metal-binding</keyword>
<feature type="binding site" evidence="6">
    <location>
        <position position="893"/>
    </location>
    <ligand>
        <name>Zn(2+)</name>
        <dbReference type="ChEBI" id="CHEBI:29105"/>
        <label>1</label>
    </ligand>
</feature>
<evidence type="ECO:0000256" key="6">
    <source>
        <dbReference type="PIRSR" id="PIRSR623088-3"/>
    </source>
</evidence>
<dbReference type="Pfam" id="PF00233">
    <property type="entry name" value="PDEase_I"/>
    <property type="match status" value="1"/>
</dbReference>
<dbReference type="VEuPathDB" id="TrichDB:TRFO_38256"/>
<evidence type="ECO:0000259" key="7">
    <source>
        <dbReference type="PROSITE" id="PS51845"/>
    </source>
</evidence>
<name>A0A1J4J8X1_9EUKA</name>
<dbReference type="InterPro" id="IPR003607">
    <property type="entry name" value="HD/PDEase_dom"/>
</dbReference>
<evidence type="ECO:0000256" key="2">
    <source>
        <dbReference type="ARBA" id="ARBA00022723"/>
    </source>
</evidence>
<feature type="binding site" evidence="5">
    <location>
        <begin position="853"/>
        <end position="857"/>
    </location>
    <ligand>
        <name>AMP</name>
        <dbReference type="ChEBI" id="CHEBI:456215"/>
    </ligand>
</feature>
<dbReference type="GO" id="GO:0046872">
    <property type="term" value="F:metal ion binding"/>
    <property type="evidence" value="ECO:0007669"/>
    <property type="project" value="UniProtKB-KW"/>
</dbReference>
<dbReference type="OrthoDB" id="74705at2759"/>
<dbReference type="PRINTS" id="PR00387">
    <property type="entry name" value="PDIESTERASE1"/>
</dbReference>
<dbReference type="SMART" id="SM00471">
    <property type="entry name" value="HDc"/>
    <property type="match status" value="1"/>
</dbReference>
<dbReference type="AlphaFoldDB" id="A0A1J4J8X1"/>
<feature type="domain" description="PDEase" evidence="7">
    <location>
        <begin position="774"/>
        <end position="1100"/>
    </location>
</feature>
<evidence type="ECO:0000256" key="3">
    <source>
        <dbReference type="ARBA" id="ARBA00022801"/>
    </source>
</evidence>
<dbReference type="PANTHER" id="PTHR11347">
    <property type="entry name" value="CYCLIC NUCLEOTIDE PHOSPHODIESTERASE"/>
    <property type="match status" value="1"/>
</dbReference>
<organism evidence="8 9">
    <name type="scientific">Tritrichomonas foetus</name>
    <dbReference type="NCBI Taxonomy" id="1144522"/>
    <lineage>
        <taxon>Eukaryota</taxon>
        <taxon>Metamonada</taxon>
        <taxon>Parabasalia</taxon>
        <taxon>Tritrichomonadida</taxon>
        <taxon>Tritrichomonadidae</taxon>
        <taxon>Tritrichomonas</taxon>
    </lineage>
</organism>
<evidence type="ECO:0000313" key="8">
    <source>
        <dbReference type="EMBL" id="OHS95630.1"/>
    </source>
</evidence>
<keyword evidence="3" id="KW-0378">Hydrolase</keyword>
<dbReference type="InterPro" id="IPR002073">
    <property type="entry name" value="PDEase_catalytic_dom"/>
</dbReference>
<dbReference type="Gene3D" id="3.30.450.40">
    <property type="match status" value="3"/>
</dbReference>
<reference evidence="8" key="1">
    <citation type="submission" date="2016-10" db="EMBL/GenBank/DDBJ databases">
        <authorList>
            <person name="Benchimol M."/>
            <person name="Almeida L.G."/>
            <person name="Vasconcelos A.T."/>
            <person name="Perreira-Neves A."/>
            <person name="Rosa I.A."/>
            <person name="Tasca T."/>
            <person name="Bogo M.R."/>
            <person name="de Souza W."/>
        </authorList>
    </citation>
    <scope>NUCLEOTIDE SEQUENCE [LARGE SCALE GENOMIC DNA]</scope>
    <source>
        <strain evidence="8">K</strain>
    </source>
</reference>
<dbReference type="InterPro" id="IPR003018">
    <property type="entry name" value="GAF"/>
</dbReference>
<feature type="active site" description="Proton donor" evidence="4">
    <location>
        <position position="853"/>
    </location>
</feature>
<feature type="binding site" evidence="5">
    <location>
        <position position="1005"/>
    </location>
    <ligand>
        <name>AMP</name>
        <dbReference type="ChEBI" id="CHEBI:456215"/>
    </ligand>
</feature>
<evidence type="ECO:0000256" key="1">
    <source>
        <dbReference type="ARBA" id="ARBA00022535"/>
    </source>
</evidence>
<dbReference type="PROSITE" id="PS51845">
    <property type="entry name" value="PDEASE_I_2"/>
    <property type="match status" value="1"/>
</dbReference>
<dbReference type="SMART" id="SM00065">
    <property type="entry name" value="GAF"/>
    <property type="match status" value="1"/>
</dbReference>
<dbReference type="CDD" id="cd00077">
    <property type="entry name" value="HDc"/>
    <property type="match status" value="1"/>
</dbReference>
<dbReference type="RefSeq" id="XP_068348767.1">
    <property type="nucleotide sequence ID" value="XM_068511936.1"/>
</dbReference>
<protein>
    <submittedName>
        <fullName evidence="8">3'5'-cyclic nucleotide phosphodiesterase family protein</fullName>
    </submittedName>
</protein>
<dbReference type="GO" id="GO:0007165">
    <property type="term" value="P:signal transduction"/>
    <property type="evidence" value="ECO:0007669"/>
    <property type="project" value="InterPro"/>
</dbReference>
<dbReference type="SUPFAM" id="SSF55781">
    <property type="entry name" value="GAF domain-like"/>
    <property type="match status" value="3"/>
</dbReference>
<dbReference type="SUPFAM" id="SSF109604">
    <property type="entry name" value="HD-domain/PDEase-like"/>
    <property type="match status" value="1"/>
</dbReference>
<feature type="binding site" evidence="5">
    <location>
        <position position="894"/>
    </location>
    <ligand>
        <name>AMP</name>
        <dbReference type="ChEBI" id="CHEBI:456215"/>
    </ligand>
</feature>
<evidence type="ECO:0000256" key="5">
    <source>
        <dbReference type="PIRSR" id="PIRSR623088-2"/>
    </source>
</evidence>
<dbReference type="InterPro" id="IPR029016">
    <property type="entry name" value="GAF-like_dom_sf"/>
</dbReference>
<dbReference type="Pfam" id="PF01590">
    <property type="entry name" value="GAF"/>
    <property type="match status" value="1"/>
</dbReference>
<comment type="caution">
    <text evidence="8">The sequence shown here is derived from an EMBL/GenBank/DDBJ whole genome shotgun (WGS) entry which is preliminary data.</text>
</comment>
<feature type="binding site" evidence="5">
    <location>
        <position position="1057"/>
    </location>
    <ligand>
        <name>AMP</name>
        <dbReference type="ChEBI" id="CHEBI:456215"/>
    </ligand>
</feature>
<feature type="binding site" evidence="6">
    <location>
        <position position="894"/>
    </location>
    <ligand>
        <name>Zn(2+)</name>
        <dbReference type="ChEBI" id="CHEBI:29105"/>
        <label>2</label>
    </ligand>
</feature>
<keyword evidence="1" id="KW-0140">cGMP</keyword>
<dbReference type="Proteomes" id="UP000179807">
    <property type="component" value="Unassembled WGS sequence"/>
</dbReference>
<evidence type="ECO:0000313" key="9">
    <source>
        <dbReference type="Proteomes" id="UP000179807"/>
    </source>
</evidence>
<evidence type="ECO:0000256" key="4">
    <source>
        <dbReference type="PIRSR" id="PIRSR623088-1"/>
    </source>
</evidence>
<dbReference type="GeneID" id="94846640"/>
<dbReference type="GO" id="GO:0004114">
    <property type="term" value="F:3',5'-cyclic-nucleotide phosphodiesterase activity"/>
    <property type="evidence" value="ECO:0007669"/>
    <property type="project" value="InterPro"/>
</dbReference>
<keyword evidence="9" id="KW-1185">Reference proteome</keyword>
<dbReference type="EMBL" id="MLAK01001232">
    <property type="protein sequence ID" value="OHS95630.1"/>
    <property type="molecule type" value="Genomic_DNA"/>
</dbReference>
<feature type="binding site" evidence="6">
    <location>
        <position position="894"/>
    </location>
    <ligand>
        <name>Zn(2+)</name>
        <dbReference type="ChEBI" id="CHEBI:29105"/>
        <label>1</label>
    </ligand>
</feature>
<proteinExistence type="predicted"/>
<dbReference type="InterPro" id="IPR036971">
    <property type="entry name" value="PDEase_catalytic_dom_sf"/>
</dbReference>
<accession>A0A1J4J8X1</accession>
<dbReference type="InterPro" id="IPR023088">
    <property type="entry name" value="PDEase"/>
</dbReference>
<gene>
    <name evidence="8" type="ORF">TRFO_38256</name>
</gene>